<evidence type="ECO:0000256" key="3">
    <source>
        <dbReference type="ARBA" id="ARBA00022475"/>
    </source>
</evidence>
<dbReference type="InterPro" id="IPR036259">
    <property type="entry name" value="MFS_trans_sf"/>
</dbReference>
<dbReference type="Pfam" id="PF07690">
    <property type="entry name" value="MFS_1"/>
    <property type="match status" value="1"/>
</dbReference>
<keyword evidence="6 7" id="KW-0472">Membrane</keyword>
<proteinExistence type="predicted"/>
<gene>
    <name evidence="9" type="ORF">AB0I59_34020</name>
</gene>
<dbReference type="RefSeq" id="WP_358139542.1">
    <property type="nucleotide sequence ID" value="NZ_JBFALK010000023.1"/>
</dbReference>
<evidence type="ECO:0000256" key="8">
    <source>
        <dbReference type="SAM" id="SignalP"/>
    </source>
</evidence>
<comment type="subcellular location">
    <subcellularLocation>
        <location evidence="1">Cell inner membrane</location>
        <topology evidence="1">Multi-pass membrane protein</topology>
    </subcellularLocation>
</comment>
<dbReference type="InterPro" id="IPR011701">
    <property type="entry name" value="MFS"/>
</dbReference>
<feature type="transmembrane region" description="Helical" evidence="7">
    <location>
        <begin position="70"/>
        <end position="91"/>
    </location>
</feature>
<protein>
    <submittedName>
        <fullName evidence="9">MFS transporter</fullName>
    </submittedName>
</protein>
<keyword evidence="8" id="KW-0732">Signal</keyword>
<dbReference type="Gene3D" id="1.20.1250.20">
    <property type="entry name" value="MFS general substrate transporter like domains"/>
    <property type="match status" value="1"/>
</dbReference>
<dbReference type="EMBL" id="JBFALK010000023">
    <property type="protein sequence ID" value="MEV0973647.1"/>
    <property type="molecule type" value="Genomic_DNA"/>
</dbReference>
<accession>A0ABV3GQT4</accession>
<comment type="caution">
    <text evidence="9">The sequence shown here is derived from an EMBL/GenBank/DDBJ whole genome shotgun (WGS) entry which is preliminary data.</text>
</comment>
<keyword evidence="3" id="KW-1003">Cell membrane</keyword>
<feature type="transmembrane region" description="Helical" evidence="7">
    <location>
        <begin position="36"/>
        <end position="58"/>
    </location>
</feature>
<feature type="transmembrane region" description="Helical" evidence="7">
    <location>
        <begin position="97"/>
        <end position="121"/>
    </location>
</feature>
<keyword evidence="5 7" id="KW-1133">Transmembrane helix</keyword>
<evidence type="ECO:0000256" key="1">
    <source>
        <dbReference type="ARBA" id="ARBA00004429"/>
    </source>
</evidence>
<evidence type="ECO:0000313" key="9">
    <source>
        <dbReference type="EMBL" id="MEV0973647.1"/>
    </source>
</evidence>
<evidence type="ECO:0000256" key="4">
    <source>
        <dbReference type="ARBA" id="ARBA00022692"/>
    </source>
</evidence>
<evidence type="ECO:0000256" key="7">
    <source>
        <dbReference type="SAM" id="Phobius"/>
    </source>
</evidence>
<reference evidence="9 10" key="1">
    <citation type="submission" date="2024-06" db="EMBL/GenBank/DDBJ databases">
        <title>The Natural Products Discovery Center: Release of the First 8490 Sequenced Strains for Exploring Actinobacteria Biosynthetic Diversity.</title>
        <authorList>
            <person name="Kalkreuter E."/>
            <person name="Kautsar S.A."/>
            <person name="Yang D."/>
            <person name="Bader C.D."/>
            <person name="Teijaro C.N."/>
            <person name="Fluegel L."/>
            <person name="Davis C.M."/>
            <person name="Simpson J.R."/>
            <person name="Lauterbach L."/>
            <person name="Steele A.D."/>
            <person name="Gui C."/>
            <person name="Meng S."/>
            <person name="Li G."/>
            <person name="Viehrig K."/>
            <person name="Ye F."/>
            <person name="Su P."/>
            <person name="Kiefer A.F."/>
            <person name="Nichols A."/>
            <person name="Cepeda A.J."/>
            <person name="Yan W."/>
            <person name="Fan B."/>
            <person name="Jiang Y."/>
            <person name="Adhikari A."/>
            <person name="Zheng C.-J."/>
            <person name="Schuster L."/>
            <person name="Cowan T.M."/>
            <person name="Smanski M.J."/>
            <person name="Chevrette M.G."/>
            <person name="De Carvalho L.P.S."/>
            <person name="Shen B."/>
        </authorList>
    </citation>
    <scope>NUCLEOTIDE SEQUENCE [LARGE SCALE GENOMIC DNA]</scope>
    <source>
        <strain evidence="9 10">NPDC050100</strain>
    </source>
</reference>
<keyword evidence="4 7" id="KW-0812">Transmembrane</keyword>
<dbReference type="SUPFAM" id="SSF103473">
    <property type="entry name" value="MFS general substrate transporter"/>
    <property type="match status" value="1"/>
</dbReference>
<evidence type="ECO:0000256" key="2">
    <source>
        <dbReference type="ARBA" id="ARBA00022448"/>
    </source>
</evidence>
<dbReference type="PANTHER" id="PTHR23513">
    <property type="entry name" value="INTEGRAL MEMBRANE EFFLUX PROTEIN-RELATED"/>
    <property type="match status" value="1"/>
</dbReference>
<feature type="signal peptide" evidence="8">
    <location>
        <begin position="1"/>
        <end position="26"/>
    </location>
</feature>
<organism evidence="9 10">
    <name type="scientific">Microtetraspora glauca</name>
    <dbReference type="NCBI Taxonomy" id="1996"/>
    <lineage>
        <taxon>Bacteria</taxon>
        <taxon>Bacillati</taxon>
        <taxon>Actinomycetota</taxon>
        <taxon>Actinomycetes</taxon>
        <taxon>Streptosporangiales</taxon>
        <taxon>Streptosporangiaceae</taxon>
        <taxon>Microtetraspora</taxon>
    </lineage>
</organism>
<evidence type="ECO:0000256" key="6">
    <source>
        <dbReference type="ARBA" id="ARBA00023136"/>
    </source>
</evidence>
<sequence length="152" mass="15858">MAVPAYRRLWVASAVCAVGGSFSVVAVPTQLYTVTGSSAVVGAAAVSFAALVVAALWIGALADVMDRRRVLLAANCGLAFTYAALWAQALLGGRSVPVVMVLAACQGLSFAAIMTTMGAVVPRLVPVELLPAANSLWRCSRWTSRRWSSACR</sequence>
<keyword evidence="10" id="KW-1185">Reference proteome</keyword>
<dbReference type="PANTHER" id="PTHR23513:SF9">
    <property type="entry name" value="ENTEROBACTIN EXPORTER ENTS"/>
    <property type="match status" value="1"/>
</dbReference>
<evidence type="ECO:0000313" key="10">
    <source>
        <dbReference type="Proteomes" id="UP001551675"/>
    </source>
</evidence>
<evidence type="ECO:0000256" key="5">
    <source>
        <dbReference type="ARBA" id="ARBA00022989"/>
    </source>
</evidence>
<keyword evidence="2" id="KW-0813">Transport</keyword>
<name>A0ABV3GQT4_MICGL</name>
<dbReference type="Proteomes" id="UP001551675">
    <property type="component" value="Unassembled WGS sequence"/>
</dbReference>
<feature type="chain" id="PRO_5045690521" evidence="8">
    <location>
        <begin position="27"/>
        <end position="152"/>
    </location>
</feature>